<dbReference type="EMBL" id="SMMG02000009">
    <property type="protein sequence ID" value="KAA3461788.1"/>
    <property type="molecule type" value="Genomic_DNA"/>
</dbReference>
<reference evidence="3" key="1">
    <citation type="journal article" date="2019" name="Plant Biotechnol. J.">
        <title>Genome sequencing of the Australian wild diploid species Gossypium australe highlights disease resistance and delayed gland morphogenesis.</title>
        <authorList>
            <person name="Cai Y."/>
            <person name="Cai X."/>
            <person name="Wang Q."/>
            <person name="Wang P."/>
            <person name="Zhang Y."/>
            <person name="Cai C."/>
            <person name="Xu Y."/>
            <person name="Wang K."/>
            <person name="Zhou Z."/>
            <person name="Wang C."/>
            <person name="Geng S."/>
            <person name="Li B."/>
            <person name="Dong Q."/>
            <person name="Hou Y."/>
            <person name="Wang H."/>
            <person name="Ai P."/>
            <person name="Liu Z."/>
            <person name="Yi F."/>
            <person name="Sun M."/>
            <person name="An G."/>
            <person name="Cheng J."/>
            <person name="Zhang Y."/>
            <person name="Shi Q."/>
            <person name="Xie Y."/>
            <person name="Shi X."/>
            <person name="Chang Y."/>
            <person name="Huang F."/>
            <person name="Chen Y."/>
            <person name="Hong S."/>
            <person name="Mi L."/>
            <person name="Sun Q."/>
            <person name="Zhang L."/>
            <person name="Zhou B."/>
            <person name="Peng R."/>
            <person name="Zhang X."/>
            <person name="Liu F."/>
        </authorList>
    </citation>
    <scope>NUCLEOTIDE SEQUENCE [LARGE SCALE GENOMIC DNA]</scope>
    <source>
        <strain evidence="3">cv. PA1801</strain>
    </source>
</reference>
<dbReference type="Gene3D" id="3.30.420.10">
    <property type="entry name" value="Ribonuclease H-like superfamily/Ribonuclease H"/>
    <property type="match status" value="1"/>
</dbReference>
<evidence type="ECO:0000313" key="2">
    <source>
        <dbReference type="EMBL" id="KAA3461788.1"/>
    </source>
</evidence>
<sequence length="238" mass="27761">MEQICKRCLTCKRAKPKIQPHGLYTPLLIPKTLWTDISMDFILGLPRTKTGTDSIFVFVGRFSKMSHFIACNKTDDAVHISNLFFREVIRLHGIPRTIVSDRDAKFLSHFWRSLWGKRGTKLLFSTTSHPQMDGQTEVVNQNLKSWEECLPHIEFAYNRIVHSATKHSPFEERFPAQQRSRLLPRGDRPFQVLERINENSYKLDLPGEFNISACFNVLDLSPFDADFDLRTSRFEERE</sequence>
<dbReference type="SUPFAM" id="SSF53098">
    <property type="entry name" value="Ribonuclease H-like"/>
    <property type="match status" value="1"/>
</dbReference>
<dbReference type="AlphaFoldDB" id="A0A5B6UWX6"/>
<evidence type="ECO:0000313" key="3">
    <source>
        <dbReference type="Proteomes" id="UP000325315"/>
    </source>
</evidence>
<feature type="domain" description="Integrase catalytic" evidence="1">
    <location>
        <begin position="26"/>
        <end position="197"/>
    </location>
</feature>
<dbReference type="OrthoDB" id="1000991at2759"/>
<dbReference type="InterPro" id="IPR001584">
    <property type="entry name" value="Integrase_cat-core"/>
</dbReference>
<keyword evidence="3" id="KW-1185">Reference proteome</keyword>
<dbReference type="PANTHER" id="PTHR35046:SF9">
    <property type="entry name" value="RNA-DIRECTED DNA POLYMERASE"/>
    <property type="match status" value="1"/>
</dbReference>
<dbReference type="InterPro" id="IPR012337">
    <property type="entry name" value="RNaseH-like_sf"/>
</dbReference>
<organism evidence="2 3">
    <name type="scientific">Gossypium australe</name>
    <dbReference type="NCBI Taxonomy" id="47621"/>
    <lineage>
        <taxon>Eukaryota</taxon>
        <taxon>Viridiplantae</taxon>
        <taxon>Streptophyta</taxon>
        <taxon>Embryophyta</taxon>
        <taxon>Tracheophyta</taxon>
        <taxon>Spermatophyta</taxon>
        <taxon>Magnoliopsida</taxon>
        <taxon>eudicotyledons</taxon>
        <taxon>Gunneridae</taxon>
        <taxon>Pentapetalae</taxon>
        <taxon>rosids</taxon>
        <taxon>malvids</taxon>
        <taxon>Malvales</taxon>
        <taxon>Malvaceae</taxon>
        <taxon>Malvoideae</taxon>
        <taxon>Gossypium</taxon>
    </lineage>
</organism>
<dbReference type="GO" id="GO:0015074">
    <property type="term" value="P:DNA integration"/>
    <property type="evidence" value="ECO:0007669"/>
    <property type="project" value="InterPro"/>
</dbReference>
<dbReference type="PANTHER" id="PTHR35046">
    <property type="entry name" value="ZINC KNUCKLE (CCHC-TYPE) FAMILY PROTEIN"/>
    <property type="match status" value="1"/>
</dbReference>
<dbReference type="Proteomes" id="UP000325315">
    <property type="component" value="Unassembled WGS sequence"/>
</dbReference>
<evidence type="ECO:0000259" key="1">
    <source>
        <dbReference type="PROSITE" id="PS50994"/>
    </source>
</evidence>
<proteinExistence type="predicted"/>
<dbReference type="PROSITE" id="PS50994">
    <property type="entry name" value="INTEGRASE"/>
    <property type="match status" value="1"/>
</dbReference>
<dbReference type="InterPro" id="IPR036397">
    <property type="entry name" value="RNaseH_sf"/>
</dbReference>
<comment type="caution">
    <text evidence="2">The sequence shown here is derived from an EMBL/GenBank/DDBJ whole genome shotgun (WGS) entry which is preliminary data.</text>
</comment>
<name>A0A5B6UWX6_9ROSI</name>
<dbReference type="GO" id="GO:0003676">
    <property type="term" value="F:nucleic acid binding"/>
    <property type="evidence" value="ECO:0007669"/>
    <property type="project" value="InterPro"/>
</dbReference>
<dbReference type="Pfam" id="PF24626">
    <property type="entry name" value="SH3_Tf2-1"/>
    <property type="match status" value="1"/>
</dbReference>
<dbReference type="InterPro" id="IPR056924">
    <property type="entry name" value="SH3_Tf2-1"/>
</dbReference>
<gene>
    <name evidence="2" type="ORF">EPI10_028336</name>
</gene>
<protein>
    <submittedName>
        <fullName evidence="2">Transposon Ty3-I Gag-Pol polyprotein</fullName>
    </submittedName>
</protein>
<accession>A0A5B6UWX6</accession>